<accession>A0A376EIN7</accession>
<protein>
    <submittedName>
        <fullName evidence="1">Uncharacterized protein</fullName>
    </submittedName>
</protein>
<proteinExistence type="predicted"/>
<dbReference type="STRING" id="297244.SAMN05421639_1068"/>
<sequence length="96" mass="11154">MLFLKPKLKTIINNLRAKETGVISMMGYPQLGGGGIKSYYVKKGDKVMWLHKDDFDDHYDFLFVDNAEFMKKYPKNAVERDYLSFLINKYTAMSNG</sequence>
<organism evidence="1 2">
    <name type="scientific">Chryseobacterium carnipullorum</name>
    <dbReference type="NCBI Taxonomy" id="1124835"/>
    <lineage>
        <taxon>Bacteria</taxon>
        <taxon>Pseudomonadati</taxon>
        <taxon>Bacteroidota</taxon>
        <taxon>Flavobacteriia</taxon>
        <taxon>Flavobacteriales</taxon>
        <taxon>Weeksellaceae</taxon>
        <taxon>Chryseobacterium group</taxon>
        <taxon>Chryseobacterium</taxon>
    </lineage>
</organism>
<dbReference type="Proteomes" id="UP000255224">
    <property type="component" value="Unassembled WGS sequence"/>
</dbReference>
<reference evidence="1 2" key="1">
    <citation type="submission" date="2018-06" db="EMBL/GenBank/DDBJ databases">
        <authorList>
            <consortium name="Pathogen Informatics"/>
            <person name="Doyle S."/>
        </authorList>
    </citation>
    <scope>NUCLEOTIDE SEQUENCE [LARGE SCALE GENOMIC DNA]</scope>
    <source>
        <strain evidence="1 2">NCTC13533</strain>
    </source>
</reference>
<evidence type="ECO:0000313" key="1">
    <source>
        <dbReference type="EMBL" id="STD08513.1"/>
    </source>
</evidence>
<name>A0A376EIN7_CHRCU</name>
<dbReference type="AlphaFoldDB" id="A0A376EIN7"/>
<gene>
    <name evidence="1" type="ORF">NCTC13533_04414</name>
</gene>
<evidence type="ECO:0000313" key="2">
    <source>
        <dbReference type="Proteomes" id="UP000255224"/>
    </source>
</evidence>
<dbReference type="EMBL" id="UFVQ01000003">
    <property type="protein sequence ID" value="STD08513.1"/>
    <property type="molecule type" value="Genomic_DNA"/>
</dbReference>
<dbReference type="RefSeq" id="WP_181876110.1">
    <property type="nucleotide sequence ID" value="NZ_CP033920.1"/>
</dbReference>